<evidence type="ECO:0000256" key="5">
    <source>
        <dbReference type="ARBA" id="ARBA00023054"/>
    </source>
</evidence>
<evidence type="ECO:0000256" key="2">
    <source>
        <dbReference type="ARBA" id="ARBA00006554"/>
    </source>
</evidence>
<accession>A0A0P1KT99</accession>
<evidence type="ECO:0000256" key="8">
    <source>
        <dbReference type="SAM" id="Coils"/>
    </source>
</evidence>
<feature type="domain" description="Spindle pole component Bbp1 N-terminal" evidence="10">
    <location>
        <begin position="11"/>
        <end position="161"/>
    </location>
</feature>
<organism evidence="12 13">
    <name type="scientific">Lachancea quebecensis</name>
    <dbReference type="NCBI Taxonomy" id="1654605"/>
    <lineage>
        <taxon>Eukaryota</taxon>
        <taxon>Fungi</taxon>
        <taxon>Dikarya</taxon>
        <taxon>Ascomycota</taxon>
        <taxon>Saccharomycotina</taxon>
        <taxon>Saccharomycetes</taxon>
        <taxon>Saccharomycetales</taxon>
        <taxon>Saccharomycetaceae</taxon>
        <taxon>Lachancea</taxon>
    </lineage>
</organism>
<dbReference type="OrthoDB" id="4042536at2759"/>
<evidence type="ECO:0000259" key="11">
    <source>
        <dbReference type="Pfam" id="PF15272"/>
    </source>
</evidence>
<reference evidence="13" key="1">
    <citation type="submission" date="2015-10" db="EMBL/GenBank/DDBJ databases">
        <authorList>
            <person name="Devillers H."/>
        </authorList>
    </citation>
    <scope>NUCLEOTIDE SEQUENCE [LARGE SCALE GENOMIC DNA]</scope>
</reference>
<evidence type="ECO:0000259" key="10">
    <source>
        <dbReference type="Pfam" id="PF15271"/>
    </source>
</evidence>
<feature type="compositionally biased region" description="Polar residues" evidence="9">
    <location>
        <begin position="107"/>
        <end position="124"/>
    </location>
</feature>
<gene>
    <name evidence="12" type="ORF">LAQU0_S09e02212g</name>
</gene>
<proteinExistence type="inferred from homology"/>
<dbReference type="Pfam" id="PF15271">
    <property type="entry name" value="BBP1_N"/>
    <property type="match status" value="1"/>
</dbReference>
<evidence type="ECO:0000256" key="7">
    <source>
        <dbReference type="ARBA" id="ARBA00024676"/>
    </source>
</evidence>
<dbReference type="InterPro" id="IPR029328">
    <property type="entry name" value="Bbp1_N"/>
</dbReference>
<feature type="coiled-coil region" evidence="8">
    <location>
        <begin position="277"/>
        <end position="311"/>
    </location>
</feature>
<comment type="subcellular location">
    <subcellularLocation>
        <location evidence="1">Cytoplasm</location>
        <location evidence="1">Cytoskeleton</location>
        <location evidence="1">Microtubule organizing center</location>
        <location evidence="1">Spindle pole body</location>
    </subcellularLocation>
</comment>
<evidence type="ECO:0000256" key="4">
    <source>
        <dbReference type="ARBA" id="ARBA00022490"/>
    </source>
</evidence>
<evidence type="ECO:0000256" key="1">
    <source>
        <dbReference type="ARBA" id="ARBA00004317"/>
    </source>
</evidence>
<keyword evidence="6" id="KW-0206">Cytoskeleton</keyword>
<comment type="function">
    <text evidence="7">Component of the spindle pole body (SPB) required for insertion of the nascent SPB into the nuclear envelope and for the proper execution of spindle pole body (SPB) duplication. Connects the central plaque of the SPB with the half-bridge. Required for proper localization of CDC5 at the SPB and for proper M-phase progression.</text>
</comment>
<evidence type="ECO:0000256" key="6">
    <source>
        <dbReference type="ARBA" id="ARBA00023212"/>
    </source>
</evidence>
<keyword evidence="13" id="KW-1185">Reference proteome</keyword>
<feature type="region of interest" description="Disordered" evidence="9">
    <location>
        <begin position="107"/>
        <end position="144"/>
    </location>
</feature>
<feature type="domain" description="Spindle pole body component Bbp1 C-terminal" evidence="11">
    <location>
        <begin position="203"/>
        <end position="346"/>
    </location>
</feature>
<protein>
    <recommendedName>
        <fullName evidence="3">Spindle pole component BBP1</fullName>
    </recommendedName>
</protein>
<dbReference type="InterPro" id="IPR029330">
    <property type="entry name" value="Bbp1_C"/>
</dbReference>
<keyword evidence="5 8" id="KW-0175">Coiled coil</keyword>
<name>A0A0P1KT99_9SACH</name>
<evidence type="ECO:0000256" key="9">
    <source>
        <dbReference type="SAM" id="MobiDB-lite"/>
    </source>
</evidence>
<dbReference type="EMBL" id="LN890527">
    <property type="protein sequence ID" value="CUS23324.1"/>
    <property type="molecule type" value="Genomic_DNA"/>
</dbReference>
<comment type="similarity">
    <text evidence="2">Belongs to the BBP1 family.</text>
</comment>
<feature type="compositionally biased region" description="Polar residues" evidence="9">
    <location>
        <begin position="185"/>
        <end position="194"/>
    </location>
</feature>
<evidence type="ECO:0000313" key="12">
    <source>
        <dbReference type="EMBL" id="CUS23324.1"/>
    </source>
</evidence>
<dbReference type="Pfam" id="PF15272">
    <property type="entry name" value="BBP1_C"/>
    <property type="match status" value="1"/>
</dbReference>
<sequence length="376" mass="44223">MIWNNDDTEHSTGGLYRWTMDALFGRHISPSRKFKEVSQDDTNYNMKSRRDKQWDGHGFQPRTRSSSASFDRSFLQRYELLQDEEEQDIMRPVRSPVRSCLSAGQLASQGAVLQNDESTDTFSNKRQRFKGKLSGPSYQDDSLKFRAPAKNDPFISKLFQKESPQHPSNLPGKFPSPFKRDSEPSARSQRQLNPNDLDPQKMYTDEYLQLLAELDQNGQKLKQLQQGLHQKQQDHLLQEASYREKYHVMRQELIAELKQSKKLYDNYYRLYEKYKRIRALDTDASRLRQRINDLEAQVVDASIEKAEEVRKLNETIFQLEFREQETQSKYDRERIRYQSRIAELESIVESRLSLSNGAQNSPLRERLKPVNSSVRI</sequence>
<dbReference type="Proteomes" id="UP000236544">
    <property type="component" value="Unassembled WGS sequence"/>
</dbReference>
<dbReference type="GO" id="GO:0005816">
    <property type="term" value="C:spindle pole body"/>
    <property type="evidence" value="ECO:0007669"/>
    <property type="project" value="UniProtKB-SubCell"/>
</dbReference>
<keyword evidence="4" id="KW-0963">Cytoplasm</keyword>
<feature type="region of interest" description="Disordered" evidence="9">
    <location>
        <begin position="161"/>
        <end position="200"/>
    </location>
</feature>
<evidence type="ECO:0000313" key="13">
    <source>
        <dbReference type="Proteomes" id="UP000236544"/>
    </source>
</evidence>
<dbReference type="AlphaFoldDB" id="A0A0P1KT99"/>
<feature type="region of interest" description="Disordered" evidence="9">
    <location>
        <begin position="38"/>
        <end position="68"/>
    </location>
</feature>
<evidence type="ECO:0000256" key="3">
    <source>
        <dbReference type="ARBA" id="ARBA00021092"/>
    </source>
</evidence>